<dbReference type="InterPro" id="IPR000683">
    <property type="entry name" value="Gfo/Idh/MocA-like_OxRdtase_N"/>
</dbReference>
<dbReference type="Proteomes" id="UP000813444">
    <property type="component" value="Unassembled WGS sequence"/>
</dbReference>
<name>A0A8K0WP58_9HYPO</name>
<dbReference type="EMBL" id="JAGPNK010000012">
    <property type="protein sequence ID" value="KAH7310611.1"/>
    <property type="molecule type" value="Genomic_DNA"/>
</dbReference>
<evidence type="ECO:0000256" key="1">
    <source>
        <dbReference type="SAM" id="MobiDB-lite"/>
    </source>
</evidence>
<gene>
    <name evidence="3" type="ORF">B0I35DRAFT_358717</name>
</gene>
<proteinExistence type="predicted"/>
<dbReference type="Pfam" id="PF01408">
    <property type="entry name" value="GFO_IDH_MocA"/>
    <property type="match status" value="1"/>
</dbReference>
<dbReference type="OrthoDB" id="2129491at2759"/>
<feature type="domain" description="Gfo/Idh/MocA-like oxidoreductase N-terminal" evidence="2">
    <location>
        <begin position="26"/>
        <end position="153"/>
    </location>
</feature>
<dbReference type="SUPFAM" id="SSF51735">
    <property type="entry name" value="NAD(P)-binding Rossmann-fold domains"/>
    <property type="match status" value="1"/>
</dbReference>
<comment type="caution">
    <text evidence="3">The sequence shown here is derived from an EMBL/GenBank/DDBJ whole genome shotgun (WGS) entry which is preliminary data.</text>
</comment>
<dbReference type="GO" id="GO:0000166">
    <property type="term" value="F:nucleotide binding"/>
    <property type="evidence" value="ECO:0007669"/>
    <property type="project" value="InterPro"/>
</dbReference>
<dbReference type="InterPro" id="IPR051450">
    <property type="entry name" value="Gfo/Idh/MocA_Oxidoreductases"/>
</dbReference>
<dbReference type="AlphaFoldDB" id="A0A8K0WP58"/>
<feature type="region of interest" description="Disordered" evidence="1">
    <location>
        <begin position="1"/>
        <end position="21"/>
    </location>
</feature>
<dbReference type="Gene3D" id="3.40.50.720">
    <property type="entry name" value="NAD(P)-binding Rossmann-like Domain"/>
    <property type="match status" value="1"/>
</dbReference>
<reference evidence="3" key="1">
    <citation type="journal article" date="2021" name="Nat. Commun.">
        <title>Genetic determinants of endophytism in the Arabidopsis root mycobiome.</title>
        <authorList>
            <person name="Mesny F."/>
            <person name="Miyauchi S."/>
            <person name="Thiergart T."/>
            <person name="Pickel B."/>
            <person name="Atanasova L."/>
            <person name="Karlsson M."/>
            <person name="Huettel B."/>
            <person name="Barry K.W."/>
            <person name="Haridas S."/>
            <person name="Chen C."/>
            <person name="Bauer D."/>
            <person name="Andreopoulos W."/>
            <person name="Pangilinan J."/>
            <person name="LaButti K."/>
            <person name="Riley R."/>
            <person name="Lipzen A."/>
            <person name="Clum A."/>
            <person name="Drula E."/>
            <person name="Henrissat B."/>
            <person name="Kohler A."/>
            <person name="Grigoriev I.V."/>
            <person name="Martin F.M."/>
            <person name="Hacquard S."/>
        </authorList>
    </citation>
    <scope>NUCLEOTIDE SEQUENCE</scope>
    <source>
        <strain evidence="3">MPI-CAGE-CH-0235</strain>
    </source>
</reference>
<keyword evidence="4" id="KW-1185">Reference proteome</keyword>
<dbReference type="PANTHER" id="PTHR43377">
    <property type="entry name" value="BILIVERDIN REDUCTASE A"/>
    <property type="match status" value="1"/>
</dbReference>
<evidence type="ECO:0000313" key="4">
    <source>
        <dbReference type="Proteomes" id="UP000813444"/>
    </source>
</evidence>
<protein>
    <submittedName>
        <fullName evidence="3">Streptomycin biosynthesis protein StrI</fullName>
    </submittedName>
</protein>
<evidence type="ECO:0000259" key="2">
    <source>
        <dbReference type="Pfam" id="PF01408"/>
    </source>
</evidence>
<evidence type="ECO:0000313" key="3">
    <source>
        <dbReference type="EMBL" id="KAH7310611.1"/>
    </source>
</evidence>
<accession>A0A8K0WP58</accession>
<dbReference type="InterPro" id="IPR036291">
    <property type="entry name" value="NAD(P)-bd_dom_sf"/>
</dbReference>
<organism evidence="3 4">
    <name type="scientific">Stachybotrys elegans</name>
    <dbReference type="NCBI Taxonomy" id="80388"/>
    <lineage>
        <taxon>Eukaryota</taxon>
        <taxon>Fungi</taxon>
        <taxon>Dikarya</taxon>
        <taxon>Ascomycota</taxon>
        <taxon>Pezizomycotina</taxon>
        <taxon>Sordariomycetes</taxon>
        <taxon>Hypocreomycetidae</taxon>
        <taxon>Hypocreales</taxon>
        <taxon>Stachybotryaceae</taxon>
        <taxon>Stachybotrys</taxon>
    </lineage>
</organism>
<dbReference type="PANTHER" id="PTHR43377:SF12">
    <property type="entry name" value="BINDING ROSSMANN FOLD OXIDOREDUCTASE, PUTATIVE (AFU_ORTHOLOGUE AFUA_3G11840)-RELATED"/>
    <property type="match status" value="1"/>
</dbReference>
<sequence>MDAAQDPNAEKPTSSKCKSSNHRKPRFLVIGAGRRGNAYASAVRREGLPAIIAAVAEPIRSTRISFGNKYVWEKGAPREDQSFDSWQHFLDYERKRRKAEAAGDKVYAGIDGIIVCTQDDSHKEILQAFGPLKLHVLCEKPIATSLQDCLDIYVSLGANNPENIFSTGHVLRYSPHNMLLRRLLLEDRAIGEVISVEHTEPVGFFHFSHSYVRGNWRRESVAAPSLLCKSCHDIDFLLWLLCYRTDVGEPPHMPRLISSVGNLSFFTRRRKPAAAGSATNCFSCPHERNCDWSAKKFYIDKFYDQGERDWPICVVIPDIEDIVATSGTDHGRAVLTEVLSTDYDASTPRATIESKSWYGRCVWESDNDVLDDQIVTLTWDDDSRAIGDKEFPDRGPKTAVFHMAAFTEAQSKRRGKISGTHGEIQYDSNEIRVYRFENFRDPDKVKVFTPPKAAGGHGGGDGGLMQNFSQAVEAVVNGELNVEQAQAKYVGCTMKEAFMSHAMVFAAEEARLGKKIVDWQDWWTRLEERFVAQ</sequence>
<dbReference type="Gene3D" id="3.30.360.10">
    <property type="entry name" value="Dihydrodipicolinate Reductase, domain 2"/>
    <property type="match status" value="2"/>
</dbReference>
<dbReference type="SUPFAM" id="SSF55347">
    <property type="entry name" value="Glyceraldehyde-3-phosphate dehydrogenase-like, C-terminal domain"/>
    <property type="match status" value="1"/>
</dbReference>